<comment type="subcellular location">
    <subcellularLocation>
        <location evidence="1">Membrane</location>
        <topology evidence="1">Multi-pass membrane protein</topology>
    </subcellularLocation>
</comment>
<feature type="domain" description="Glycosyltransferase 2-like" evidence="9">
    <location>
        <begin position="12"/>
        <end position="179"/>
    </location>
</feature>
<keyword evidence="7 8" id="KW-0472">Membrane</keyword>
<evidence type="ECO:0000256" key="8">
    <source>
        <dbReference type="SAM" id="Phobius"/>
    </source>
</evidence>
<dbReference type="GO" id="GO:0016020">
    <property type="term" value="C:membrane"/>
    <property type="evidence" value="ECO:0007669"/>
    <property type="project" value="UniProtKB-SubCell"/>
</dbReference>
<feature type="transmembrane region" description="Helical" evidence="8">
    <location>
        <begin position="342"/>
        <end position="366"/>
    </location>
</feature>
<dbReference type="InterPro" id="IPR007267">
    <property type="entry name" value="GtrA_DPMS_TM"/>
</dbReference>
<reference evidence="12" key="1">
    <citation type="submission" date="2018-05" db="EMBL/GenBank/DDBJ databases">
        <authorList>
            <person name="Du Z."/>
            <person name="Wang X."/>
        </authorList>
    </citation>
    <scope>NUCLEOTIDE SEQUENCE [LARGE SCALE GENOMIC DNA]</scope>
    <source>
        <strain evidence="12">WDS4C29</strain>
    </source>
</reference>
<dbReference type="OrthoDB" id="9807795at2"/>
<dbReference type="EMBL" id="QETF01000013">
    <property type="protein sequence ID" value="PWG16426.1"/>
    <property type="molecule type" value="Genomic_DNA"/>
</dbReference>
<dbReference type="GO" id="GO:0004582">
    <property type="term" value="F:dolichyl-phosphate beta-D-mannosyltransferase activity"/>
    <property type="evidence" value="ECO:0007669"/>
    <property type="project" value="InterPro"/>
</dbReference>
<evidence type="ECO:0000259" key="9">
    <source>
        <dbReference type="Pfam" id="PF00535"/>
    </source>
</evidence>
<dbReference type="GO" id="GO:0009247">
    <property type="term" value="P:glycolipid biosynthetic process"/>
    <property type="evidence" value="ECO:0007669"/>
    <property type="project" value="TreeGrafter"/>
</dbReference>
<evidence type="ECO:0000259" key="10">
    <source>
        <dbReference type="Pfam" id="PF04138"/>
    </source>
</evidence>
<feature type="transmembrane region" description="Helical" evidence="8">
    <location>
        <begin position="274"/>
        <end position="294"/>
    </location>
</feature>
<dbReference type="GO" id="GO:0000271">
    <property type="term" value="P:polysaccharide biosynthetic process"/>
    <property type="evidence" value="ECO:0007669"/>
    <property type="project" value="InterPro"/>
</dbReference>
<feature type="transmembrane region" description="Helical" evidence="8">
    <location>
        <begin position="247"/>
        <end position="268"/>
    </location>
</feature>
<evidence type="ECO:0000256" key="1">
    <source>
        <dbReference type="ARBA" id="ARBA00004141"/>
    </source>
</evidence>
<dbReference type="Proteomes" id="UP000245293">
    <property type="component" value="Unassembled WGS sequence"/>
</dbReference>
<organism evidence="11 12">
    <name type="scientific">Salibaculum griseiflavum</name>
    <dbReference type="NCBI Taxonomy" id="1914409"/>
    <lineage>
        <taxon>Bacteria</taxon>
        <taxon>Pseudomonadati</taxon>
        <taxon>Pseudomonadota</taxon>
        <taxon>Alphaproteobacteria</taxon>
        <taxon>Rhodobacterales</taxon>
        <taxon>Roseobacteraceae</taxon>
        <taxon>Salibaculum</taxon>
    </lineage>
</organism>
<sequence>MQQNPNALPDLTVVVPCYNERDNVRPLVDLLDKALAGIRWNVLFVDDDSPDGTAKEVRALARERGDVRLLHRVGRRGLAGACIEGILSSVSPVVAVMDGDLQHDETKLADMFAVLRDRSEVDLVIGSRHVEGGSASGGLSALREWGSDLATKLARRLLKISASDPMSGFFMIRRERFNEVVTDLQTQGFKILADMLAASRGRWNVAEVGYEFRTRQHGESKMDTAITLEFLGLILSRLTGGIFPIRLILFLMVGLSGVAVQLVAVRFALWATGFPFYIAQSFGVWVAMTSNFALNNILTYRDRMLRGLAWFRGLLSFYAVCFIGALANVGVAELLYETWPNWAVASFAGAVVGALWNFVASALVTWRMR</sequence>
<evidence type="ECO:0000256" key="3">
    <source>
        <dbReference type="ARBA" id="ARBA00022676"/>
    </source>
</evidence>
<comment type="similarity">
    <text evidence="2">Belongs to the glycosyltransferase 2 family.</text>
</comment>
<dbReference type="RefSeq" id="WP_109389195.1">
    <property type="nucleotide sequence ID" value="NZ_QETF01000013.1"/>
</dbReference>
<proteinExistence type="inferred from homology"/>
<dbReference type="SUPFAM" id="SSF53448">
    <property type="entry name" value="Nucleotide-diphospho-sugar transferases"/>
    <property type="match status" value="1"/>
</dbReference>
<dbReference type="InterPro" id="IPR039528">
    <property type="entry name" value="DPM1-like"/>
</dbReference>
<evidence type="ECO:0000256" key="6">
    <source>
        <dbReference type="ARBA" id="ARBA00022989"/>
    </source>
</evidence>
<accession>A0A2V1P275</accession>
<evidence type="ECO:0000256" key="4">
    <source>
        <dbReference type="ARBA" id="ARBA00022679"/>
    </source>
</evidence>
<gene>
    <name evidence="11" type="ORF">DFK10_11565</name>
</gene>
<dbReference type="InterPro" id="IPR001173">
    <property type="entry name" value="Glyco_trans_2-like"/>
</dbReference>
<evidence type="ECO:0000256" key="2">
    <source>
        <dbReference type="ARBA" id="ARBA00006739"/>
    </source>
</evidence>
<dbReference type="AlphaFoldDB" id="A0A2V1P275"/>
<keyword evidence="3" id="KW-0328">Glycosyltransferase</keyword>
<keyword evidence="4" id="KW-0808">Transferase</keyword>
<feature type="transmembrane region" description="Helical" evidence="8">
    <location>
        <begin position="315"/>
        <end position="336"/>
    </location>
</feature>
<evidence type="ECO:0000256" key="7">
    <source>
        <dbReference type="ARBA" id="ARBA00023136"/>
    </source>
</evidence>
<dbReference type="Gene3D" id="3.90.550.10">
    <property type="entry name" value="Spore Coat Polysaccharide Biosynthesis Protein SpsA, Chain A"/>
    <property type="match status" value="1"/>
</dbReference>
<feature type="domain" description="GtrA/DPMS transmembrane" evidence="10">
    <location>
        <begin position="250"/>
        <end position="366"/>
    </location>
</feature>
<protein>
    <submittedName>
        <fullName evidence="11">Dolichol monophosphate mannose synthase</fullName>
    </submittedName>
</protein>
<dbReference type="CDD" id="cd06442">
    <property type="entry name" value="DPM1_like"/>
    <property type="match status" value="1"/>
</dbReference>
<comment type="caution">
    <text evidence="11">The sequence shown here is derived from an EMBL/GenBank/DDBJ whole genome shotgun (WGS) entry which is preliminary data.</text>
</comment>
<name>A0A2V1P275_9RHOB</name>
<keyword evidence="5 8" id="KW-0812">Transmembrane</keyword>
<dbReference type="PANTHER" id="PTHR43398">
    <property type="entry name" value="DOLICHOL-PHOSPHATE MANNOSYLTRANSFERASE SUBUNIT 1"/>
    <property type="match status" value="1"/>
</dbReference>
<evidence type="ECO:0000313" key="11">
    <source>
        <dbReference type="EMBL" id="PWG16426.1"/>
    </source>
</evidence>
<dbReference type="InterPro" id="IPR029044">
    <property type="entry name" value="Nucleotide-diphossugar_trans"/>
</dbReference>
<dbReference type="Pfam" id="PF00535">
    <property type="entry name" value="Glycos_transf_2"/>
    <property type="match status" value="1"/>
</dbReference>
<dbReference type="PANTHER" id="PTHR43398:SF1">
    <property type="entry name" value="DOLICHOL-PHOSPHATE MANNOSYLTRANSFERASE SUBUNIT 1"/>
    <property type="match status" value="1"/>
</dbReference>
<evidence type="ECO:0000313" key="12">
    <source>
        <dbReference type="Proteomes" id="UP000245293"/>
    </source>
</evidence>
<keyword evidence="12" id="KW-1185">Reference proteome</keyword>
<dbReference type="Pfam" id="PF04138">
    <property type="entry name" value="GtrA_DPMS_TM"/>
    <property type="match status" value="1"/>
</dbReference>
<keyword evidence="6 8" id="KW-1133">Transmembrane helix</keyword>
<evidence type="ECO:0000256" key="5">
    <source>
        <dbReference type="ARBA" id="ARBA00022692"/>
    </source>
</evidence>